<dbReference type="GO" id="GO:0008608">
    <property type="term" value="P:attachment of spindle microtubules to kinetochore"/>
    <property type="evidence" value="ECO:0007669"/>
    <property type="project" value="InterPro"/>
</dbReference>
<dbReference type="Pfam" id="PF08656">
    <property type="entry name" value="DASH_Dad3"/>
    <property type="match status" value="1"/>
</dbReference>
<dbReference type="GO" id="GO:0005874">
    <property type="term" value="C:microtubule"/>
    <property type="evidence" value="ECO:0007669"/>
    <property type="project" value="UniProtKB-KW"/>
</dbReference>
<evidence type="ECO:0000256" key="5">
    <source>
        <dbReference type="ARBA" id="ARBA00022454"/>
    </source>
</evidence>
<evidence type="ECO:0000256" key="14">
    <source>
        <dbReference type="ARBA" id="ARBA00023306"/>
    </source>
</evidence>
<dbReference type="EMBL" id="CALTRL010003293">
    <property type="protein sequence ID" value="CAH7680106.1"/>
    <property type="molecule type" value="Genomic_DNA"/>
</dbReference>
<keyword evidence="6" id="KW-0963">Cytoplasm</keyword>
<evidence type="ECO:0000256" key="2">
    <source>
        <dbReference type="ARBA" id="ARBA00004186"/>
    </source>
</evidence>
<keyword evidence="8" id="KW-0493">Microtubule</keyword>
<evidence type="ECO:0000256" key="11">
    <source>
        <dbReference type="ARBA" id="ARBA00022838"/>
    </source>
</evidence>
<reference evidence="19" key="1">
    <citation type="submission" date="2022-06" db="EMBL/GenBank/DDBJ databases">
        <authorList>
            <consortium name="SYNGENTA / RWTH Aachen University"/>
        </authorList>
    </citation>
    <scope>NUCLEOTIDE SEQUENCE</scope>
</reference>
<keyword evidence="14" id="KW-0131">Cell cycle</keyword>
<keyword evidence="15" id="KW-0137">Centromere</keyword>
<dbReference type="InterPro" id="IPR013965">
    <property type="entry name" value="DASH_Dad3"/>
</dbReference>
<evidence type="ECO:0000256" key="12">
    <source>
        <dbReference type="ARBA" id="ARBA00023212"/>
    </source>
</evidence>
<dbReference type="GO" id="GO:0051010">
    <property type="term" value="F:microtubule plus-end binding"/>
    <property type="evidence" value="ECO:0007669"/>
    <property type="project" value="TreeGrafter"/>
</dbReference>
<evidence type="ECO:0000256" key="15">
    <source>
        <dbReference type="ARBA" id="ARBA00023328"/>
    </source>
</evidence>
<dbReference type="PANTHER" id="PTHR28017:SF1">
    <property type="entry name" value="DASH COMPLEX SUBUNIT DAD3"/>
    <property type="match status" value="1"/>
</dbReference>
<comment type="similarity">
    <text evidence="4">Belongs to the DASH complex DAD3 family.</text>
</comment>
<evidence type="ECO:0000256" key="3">
    <source>
        <dbReference type="ARBA" id="ARBA00004629"/>
    </source>
</evidence>
<evidence type="ECO:0000256" key="16">
    <source>
        <dbReference type="ARBA" id="ARBA00044179"/>
    </source>
</evidence>
<evidence type="ECO:0000256" key="10">
    <source>
        <dbReference type="ARBA" id="ARBA00022829"/>
    </source>
</evidence>
<evidence type="ECO:0000256" key="17">
    <source>
        <dbReference type="ARBA" id="ARBA00044305"/>
    </source>
</evidence>
<evidence type="ECO:0000256" key="6">
    <source>
        <dbReference type="ARBA" id="ARBA00022490"/>
    </source>
</evidence>
<dbReference type="GO" id="GO:0042729">
    <property type="term" value="C:DASH complex"/>
    <property type="evidence" value="ECO:0007669"/>
    <property type="project" value="InterPro"/>
</dbReference>
<protein>
    <recommendedName>
        <fullName evidence="16">DASH complex subunit DAD3</fullName>
    </recommendedName>
    <alternativeName>
        <fullName evidence="17">Outer kinetochore protein DAD3</fullName>
    </alternativeName>
</protein>
<dbReference type="Proteomes" id="UP001153365">
    <property type="component" value="Unassembled WGS sequence"/>
</dbReference>
<evidence type="ECO:0000256" key="1">
    <source>
        <dbReference type="ARBA" id="ARBA00004123"/>
    </source>
</evidence>
<evidence type="ECO:0000256" key="9">
    <source>
        <dbReference type="ARBA" id="ARBA00022776"/>
    </source>
</evidence>
<sequence length="103" mass="11898">MNSQGDENVRRVRSSGGMIDMTSSCSKESRIRQDTERLEEQVLSEYTRMLKTLNRISRASYELSLDPPQILESFLPIEKQFGLVLTLLKASVWSFLVQKQQQD</sequence>
<organism evidence="19 20">
    <name type="scientific">Phakopsora pachyrhizi</name>
    <name type="common">Asian soybean rust disease fungus</name>
    <dbReference type="NCBI Taxonomy" id="170000"/>
    <lineage>
        <taxon>Eukaryota</taxon>
        <taxon>Fungi</taxon>
        <taxon>Dikarya</taxon>
        <taxon>Basidiomycota</taxon>
        <taxon>Pucciniomycotina</taxon>
        <taxon>Pucciniomycetes</taxon>
        <taxon>Pucciniales</taxon>
        <taxon>Phakopsoraceae</taxon>
        <taxon>Phakopsora</taxon>
    </lineage>
</organism>
<comment type="caution">
    <text evidence="19">The sequence shown here is derived from an EMBL/GenBank/DDBJ whole genome shotgun (WGS) entry which is preliminary data.</text>
</comment>
<feature type="region of interest" description="Disordered" evidence="18">
    <location>
        <begin position="1"/>
        <end position="31"/>
    </location>
</feature>
<dbReference type="AlphaFoldDB" id="A0AAV0B2Z6"/>
<dbReference type="GO" id="GO:0072686">
    <property type="term" value="C:mitotic spindle"/>
    <property type="evidence" value="ECO:0007669"/>
    <property type="project" value="InterPro"/>
</dbReference>
<evidence type="ECO:0000256" key="8">
    <source>
        <dbReference type="ARBA" id="ARBA00022701"/>
    </source>
</evidence>
<evidence type="ECO:0000313" key="19">
    <source>
        <dbReference type="EMBL" id="CAH7680106.1"/>
    </source>
</evidence>
<name>A0AAV0B2Z6_PHAPC</name>
<keyword evidence="5" id="KW-0158">Chromosome</keyword>
<keyword evidence="9" id="KW-0498">Mitosis</keyword>
<proteinExistence type="inferred from homology"/>
<evidence type="ECO:0000256" key="7">
    <source>
        <dbReference type="ARBA" id="ARBA00022618"/>
    </source>
</evidence>
<evidence type="ECO:0000313" key="20">
    <source>
        <dbReference type="Proteomes" id="UP001153365"/>
    </source>
</evidence>
<keyword evidence="20" id="KW-1185">Reference proteome</keyword>
<dbReference type="PANTHER" id="PTHR28017">
    <property type="entry name" value="DASH COMPLEX SUBUNIT DAD3"/>
    <property type="match status" value="1"/>
</dbReference>
<evidence type="ECO:0000256" key="4">
    <source>
        <dbReference type="ARBA" id="ARBA00006277"/>
    </source>
</evidence>
<evidence type="ECO:0000256" key="18">
    <source>
        <dbReference type="SAM" id="MobiDB-lite"/>
    </source>
</evidence>
<dbReference type="GO" id="GO:0051301">
    <property type="term" value="P:cell division"/>
    <property type="evidence" value="ECO:0007669"/>
    <property type="project" value="UniProtKB-KW"/>
</dbReference>
<gene>
    <name evidence="19" type="ORF">PPACK8108_LOCUS13322</name>
</gene>
<comment type="subcellular location">
    <subcellularLocation>
        <location evidence="3">Chromosome</location>
        <location evidence="3">Centromere</location>
        <location evidence="3">Kinetochore</location>
    </subcellularLocation>
    <subcellularLocation>
        <location evidence="2">Cytoplasm</location>
        <location evidence="2">Cytoskeleton</location>
        <location evidence="2">Spindle</location>
    </subcellularLocation>
    <subcellularLocation>
        <location evidence="1">Nucleus</location>
    </subcellularLocation>
</comment>
<keyword evidence="10" id="KW-0159">Chromosome partition</keyword>
<keyword evidence="11" id="KW-0995">Kinetochore</keyword>
<keyword evidence="13" id="KW-0539">Nucleus</keyword>
<keyword evidence="7" id="KW-0132">Cell division</keyword>
<keyword evidence="12" id="KW-0206">Cytoskeleton</keyword>
<accession>A0AAV0B2Z6</accession>
<evidence type="ECO:0000256" key="13">
    <source>
        <dbReference type="ARBA" id="ARBA00023242"/>
    </source>
</evidence>